<keyword evidence="3" id="KW-0732">Signal</keyword>
<protein>
    <recommendedName>
        <fullName evidence="4">DUF7707 domain-containing protein</fullName>
    </recommendedName>
</protein>
<dbReference type="Pfam" id="PF24808">
    <property type="entry name" value="DUF7707"/>
    <property type="match status" value="1"/>
</dbReference>
<dbReference type="RefSeq" id="XP_046018858.1">
    <property type="nucleotide sequence ID" value="XM_046156263.1"/>
</dbReference>
<accession>A0A9P8YJ04</accession>
<evidence type="ECO:0000256" key="2">
    <source>
        <dbReference type="SAM" id="Phobius"/>
    </source>
</evidence>
<evidence type="ECO:0000313" key="5">
    <source>
        <dbReference type="EMBL" id="KAH7040803.1"/>
    </source>
</evidence>
<feature type="region of interest" description="Disordered" evidence="1">
    <location>
        <begin position="224"/>
        <end position="250"/>
    </location>
</feature>
<proteinExistence type="predicted"/>
<keyword evidence="2" id="KW-1133">Transmembrane helix</keyword>
<dbReference type="InterPro" id="IPR056124">
    <property type="entry name" value="DUF7707"/>
</dbReference>
<feature type="region of interest" description="Disordered" evidence="1">
    <location>
        <begin position="263"/>
        <end position="330"/>
    </location>
</feature>
<dbReference type="Proteomes" id="UP000756346">
    <property type="component" value="Unassembled WGS sequence"/>
</dbReference>
<dbReference type="PANTHER" id="PTHR38118:SF2">
    <property type="entry name" value="CDP-ALCOHOL PHOSPHATIDYLTRANSFERASE PROTEIN"/>
    <property type="match status" value="1"/>
</dbReference>
<evidence type="ECO:0000256" key="1">
    <source>
        <dbReference type="SAM" id="MobiDB-lite"/>
    </source>
</evidence>
<dbReference type="AlphaFoldDB" id="A0A9P8YJ04"/>
<keyword evidence="2" id="KW-0472">Membrane</keyword>
<comment type="caution">
    <text evidence="5">The sequence shown here is derived from an EMBL/GenBank/DDBJ whole genome shotgun (WGS) entry which is preliminary data.</text>
</comment>
<feature type="signal peptide" evidence="3">
    <location>
        <begin position="1"/>
        <end position="22"/>
    </location>
</feature>
<gene>
    <name evidence="5" type="ORF">B0I36DRAFT_344482</name>
</gene>
<organism evidence="5 6">
    <name type="scientific">Microdochium trichocladiopsis</name>
    <dbReference type="NCBI Taxonomy" id="1682393"/>
    <lineage>
        <taxon>Eukaryota</taxon>
        <taxon>Fungi</taxon>
        <taxon>Dikarya</taxon>
        <taxon>Ascomycota</taxon>
        <taxon>Pezizomycotina</taxon>
        <taxon>Sordariomycetes</taxon>
        <taxon>Xylariomycetidae</taxon>
        <taxon>Xylariales</taxon>
        <taxon>Microdochiaceae</taxon>
        <taxon>Microdochium</taxon>
    </lineage>
</organism>
<evidence type="ECO:0000259" key="4">
    <source>
        <dbReference type="Pfam" id="PF24808"/>
    </source>
</evidence>
<feature type="chain" id="PRO_5040245378" description="DUF7707 domain-containing protein" evidence="3">
    <location>
        <begin position="23"/>
        <end position="330"/>
    </location>
</feature>
<dbReference type="GeneID" id="70185809"/>
<reference evidence="5" key="1">
    <citation type="journal article" date="2021" name="Nat. Commun.">
        <title>Genetic determinants of endophytism in the Arabidopsis root mycobiome.</title>
        <authorList>
            <person name="Mesny F."/>
            <person name="Miyauchi S."/>
            <person name="Thiergart T."/>
            <person name="Pickel B."/>
            <person name="Atanasova L."/>
            <person name="Karlsson M."/>
            <person name="Huettel B."/>
            <person name="Barry K.W."/>
            <person name="Haridas S."/>
            <person name="Chen C."/>
            <person name="Bauer D."/>
            <person name="Andreopoulos W."/>
            <person name="Pangilinan J."/>
            <person name="LaButti K."/>
            <person name="Riley R."/>
            <person name="Lipzen A."/>
            <person name="Clum A."/>
            <person name="Drula E."/>
            <person name="Henrissat B."/>
            <person name="Kohler A."/>
            <person name="Grigoriev I.V."/>
            <person name="Martin F.M."/>
            <person name="Hacquard S."/>
        </authorList>
    </citation>
    <scope>NUCLEOTIDE SEQUENCE</scope>
    <source>
        <strain evidence="5">MPI-CAGE-CH-0230</strain>
    </source>
</reference>
<dbReference type="EMBL" id="JAGTJQ010000001">
    <property type="protein sequence ID" value="KAH7040803.1"/>
    <property type="molecule type" value="Genomic_DNA"/>
</dbReference>
<evidence type="ECO:0000256" key="3">
    <source>
        <dbReference type="SAM" id="SignalP"/>
    </source>
</evidence>
<feature type="domain" description="DUF7707" evidence="4">
    <location>
        <begin position="29"/>
        <end position="131"/>
    </location>
</feature>
<dbReference type="PANTHER" id="PTHR38118">
    <property type="entry name" value="ANCHORED CELL WALL PROTEIN 11-RELATED"/>
    <property type="match status" value="1"/>
</dbReference>
<dbReference type="OrthoDB" id="2121879at2759"/>
<feature type="compositionally biased region" description="Polar residues" evidence="1">
    <location>
        <begin position="266"/>
        <end position="294"/>
    </location>
</feature>
<keyword evidence="6" id="KW-1185">Reference proteome</keyword>
<name>A0A9P8YJ04_9PEZI</name>
<keyword evidence="2" id="KW-0812">Transmembrane</keyword>
<feature type="transmembrane region" description="Helical" evidence="2">
    <location>
        <begin position="192"/>
        <end position="218"/>
    </location>
</feature>
<evidence type="ECO:0000313" key="6">
    <source>
        <dbReference type="Proteomes" id="UP000756346"/>
    </source>
</evidence>
<sequence length="330" mass="35520">MAHITVAALLLAAFAPWPPVHAVLYSFGIDSDKIESDKRIAWCDDQQQTCITLCGFNHAPVNSCDNVSLYYSCECNWVQGQPNIKPNMTDWARTIPTHICQEAFSRCYNAAADDAARQKCFDDIQTKCSFREPTLLNAVDLASGTTPSSVIAGAATSTVITTSVDSSSSGVMSVVQSYIPDASVASAPASIALAPIIAGSVVGGLVVVIAVACLFYWLGSRRRRRSPSDKDRQPPISFGPSQPKPSESSILSDTVIDRITVDKQDSAQTSSIHSDNGSGSTDKSDVQKTLITEKTNGHEMVRDLSASSPLDDEMYFDTAKYRMPPPTKDP</sequence>